<sequence>MPGNAMLLIPPKNVSNAKHPYLIGVGLNCFTPSSHITTVRKYGWDGEFVGDFEIGTSNSKNPSSVCLRGNEHPIYDVLVSSTRLFKNFWTWKTLEHEKASVTLYWDDSSGGGVITTVRPATFSPVSLPAVTHADKDGPPIFQNLK</sequence>
<dbReference type="EC" id="2.6.1.85" evidence="1"/>
<dbReference type="GO" id="GO:0046820">
    <property type="term" value="F:4-amino-4-deoxychorismate synthase activity"/>
    <property type="evidence" value="ECO:0007669"/>
    <property type="project" value="UniProtKB-EC"/>
</dbReference>
<dbReference type="Proteomes" id="UP001437256">
    <property type="component" value="Unassembled WGS sequence"/>
</dbReference>
<evidence type="ECO:0000313" key="2">
    <source>
        <dbReference type="Proteomes" id="UP001437256"/>
    </source>
</evidence>
<keyword evidence="1" id="KW-0032">Aminotransferase</keyword>
<name>A0ABR3A5K7_9AGAR</name>
<comment type="caution">
    <text evidence="1">The sequence shown here is derived from an EMBL/GenBank/DDBJ whole genome shotgun (WGS) entry which is preliminary data.</text>
</comment>
<keyword evidence="1" id="KW-0808">Transferase</keyword>
<organism evidence="1 2">
    <name type="scientific">Marasmius tenuissimus</name>
    <dbReference type="NCBI Taxonomy" id="585030"/>
    <lineage>
        <taxon>Eukaryota</taxon>
        <taxon>Fungi</taxon>
        <taxon>Dikarya</taxon>
        <taxon>Basidiomycota</taxon>
        <taxon>Agaricomycotina</taxon>
        <taxon>Agaricomycetes</taxon>
        <taxon>Agaricomycetidae</taxon>
        <taxon>Agaricales</taxon>
        <taxon>Marasmiineae</taxon>
        <taxon>Marasmiaceae</taxon>
        <taxon>Marasmius</taxon>
    </lineage>
</organism>
<proteinExistence type="predicted"/>
<gene>
    <name evidence="1" type="primary">ABZ1_2</name>
    <name evidence="1" type="ORF">AAF712_004408</name>
</gene>
<protein>
    <submittedName>
        <fullName evidence="1">Para-aminobenzoate synthase, (PABA)</fullName>
        <ecNumber evidence="1">2.6.1.85</ecNumber>
    </submittedName>
</protein>
<dbReference type="EMBL" id="JBBXMP010000017">
    <property type="protein sequence ID" value="KAL0068692.1"/>
    <property type="molecule type" value="Genomic_DNA"/>
</dbReference>
<accession>A0ABR3A5K7</accession>
<keyword evidence="2" id="KW-1185">Reference proteome</keyword>
<evidence type="ECO:0000313" key="1">
    <source>
        <dbReference type="EMBL" id="KAL0068692.1"/>
    </source>
</evidence>
<reference evidence="1 2" key="1">
    <citation type="submission" date="2024-05" db="EMBL/GenBank/DDBJ databases">
        <title>A draft genome resource for the thread blight pathogen Marasmius tenuissimus strain MS-2.</title>
        <authorList>
            <person name="Yulfo-Soto G.E."/>
            <person name="Baruah I.K."/>
            <person name="Amoako-Attah I."/>
            <person name="Bukari Y."/>
            <person name="Meinhardt L.W."/>
            <person name="Bailey B.A."/>
            <person name="Cohen S.P."/>
        </authorList>
    </citation>
    <scope>NUCLEOTIDE SEQUENCE [LARGE SCALE GENOMIC DNA]</scope>
    <source>
        <strain evidence="1 2">MS-2</strain>
    </source>
</reference>